<feature type="transmembrane region" description="Helical" evidence="1">
    <location>
        <begin position="12"/>
        <end position="35"/>
    </location>
</feature>
<evidence type="ECO:0000256" key="1">
    <source>
        <dbReference type="SAM" id="Phobius"/>
    </source>
</evidence>
<feature type="transmembrane region" description="Helical" evidence="1">
    <location>
        <begin position="368"/>
        <end position="387"/>
    </location>
</feature>
<dbReference type="InterPro" id="IPR052384">
    <property type="entry name" value="TMTC_O-mannosyltransferase"/>
</dbReference>
<evidence type="ECO:0000313" key="3">
    <source>
        <dbReference type="Proteomes" id="UP000033607"/>
    </source>
</evidence>
<reference evidence="2 3" key="1">
    <citation type="submission" date="2015-06" db="EMBL/GenBank/DDBJ databases">
        <title>Draft genome assembly of filamentous brackish cyanobacterium Limnoraphis robusta strain CS-951.</title>
        <authorList>
            <person name="Willis A."/>
            <person name="Parks M."/>
            <person name="Burford M.A."/>
        </authorList>
    </citation>
    <scope>NUCLEOTIDE SEQUENCE [LARGE SCALE GENOMIC DNA]</scope>
    <source>
        <strain evidence="2 3">CS-951</strain>
    </source>
</reference>
<gene>
    <name evidence="2" type="ORF">WN50_18430</name>
</gene>
<feature type="transmembrane region" description="Helical" evidence="1">
    <location>
        <begin position="343"/>
        <end position="363"/>
    </location>
</feature>
<keyword evidence="1" id="KW-0812">Transmembrane</keyword>
<feature type="transmembrane region" description="Helical" evidence="1">
    <location>
        <begin position="175"/>
        <end position="198"/>
    </location>
</feature>
<organism evidence="2 3">
    <name type="scientific">Limnoraphis robusta CS-951</name>
    <dbReference type="NCBI Taxonomy" id="1637645"/>
    <lineage>
        <taxon>Bacteria</taxon>
        <taxon>Bacillati</taxon>
        <taxon>Cyanobacteriota</taxon>
        <taxon>Cyanophyceae</taxon>
        <taxon>Oscillatoriophycideae</taxon>
        <taxon>Oscillatoriales</taxon>
        <taxon>Sirenicapillariaceae</taxon>
        <taxon>Limnoraphis</taxon>
    </lineage>
</organism>
<dbReference type="PANTHER" id="PTHR44216:SF3">
    <property type="entry name" value="PROTEIN O-MANNOSYL-TRANSFERASE TMTC2"/>
    <property type="match status" value="1"/>
</dbReference>
<name>A0A0F5YCR9_9CYAN</name>
<protein>
    <recommendedName>
        <fullName evidence="4">Glycosyltransferase RgtA/B/C/D-like domain-containing protein</fullName>
    </recommendedName>
</protein>
<accession>A0A0F5YCR9</accession>
<dbReference type="EMBL" id="LATL02000346">
    <property type="protein sequence ID" value="KKD36689.1"/>
    <property type="molecule type" value="Genomic_DNA"/>
</dbReference>
<feature type="transmembrane region" description="Helical" evidence="1">
    <location>
        <begin position="309"/>
        <end position="331"/>
    </location>
</feature>
<proteinExistence type="predicted"/>
<dbReference type="PANTHER" id="PTHR44216">
    <property type="entry name" value="PROTEIN O-MANNOSYL-TRANSFERASE TMTC2"/>
    <property type="match status" value="1"/>
</dbReference>
<comment type="caution">
    <text evidence="2">The sequence shown here is derived from an EMBL/GenBank/DDBJ whole genome shotgun (WGS) entry which is preliminary data.</text>
</comment>
<dbReference type="RefSeq" id="WP_046280043.1">
    <property type="nucleotide sequence ID" value="NZ_LATL02000346.1"/>
</dbReference>
<dbReference type="GO" id="GO:0000030">
    <property type="term" value="F:mannosyltransferase activity"/>
    <property type="evidence" value="ECO:0007669"/>
    <property type="project" value="TreeGrafter"/>
</dbReference>
<dbReference type="Proteomes" id="UP000033607">
    <property type="component" value="Unassembled WGS sequence"/>
</dbReference>
<feature type="transmembrane region" description="Helical" evidence="1">
    <location>
        <begin position="119"/>
        <end position="135"/>
    </location>
</feature>
<feature type="transmembrane region" description="Helical" evidence="1">
    <location>
        <begin position="141"/>
        <end position="163"/>
    </location>
</feature>
<dbReference type="GO" id="GO:0035269">
    <property type="term" value="P:protein O-linked glycosylation via mannose"/>
    <property type="evidence" value="ECO:0007669"/>
    <property type="project" value="TreeGrafter"/>
</dbReference>
<feature type="transmembrane region" description="Helical" evidence="1">
    <location>
        <begin position="280"/>
        <end position="297"/>
    </location>
</feature>
<evidence type="ECO:0000313" key="2">
    <source>
        <dbReference type="EMBL" id="KKD36689.1"/>
    </source>
</evidence>
<evidence type="ECO:0008006" key="4">
    <source>
        <dbReference type="Google" id="ProtNLM"/>
    </source>
</evidence>
<keyword evidence="1" id="KW-0472">Membrane</keyword>
<keyword evidence="1" id="KW-1133">Transmembrane helix</keyword>
<dbReference type="OrthoDB" id="127293at2"/>
<feature type="transmembrane region" description="Helical" evidence="1">
    <location>
        <begin position="89"/>
        <end position="107"/>
    </location>
</feature>
<sequence>MLKFFKKYSFDFSLLTSFIILSVLIYSQTLNTFFLSDDFDRIYNIQQNGIFGVWTTSPEIFFRPIISITLFIDYVIWHLNPLGYHLTNVIFHAVCSFLVYILSILLLNKTQLPQKKIRLISVIAGFIFLVLHSHVEAVSWISARADIVVTFFVLAAFCFYLLYKQSYKLFHLSISYLLFLGGLFSKESALIFPGYIFLYELYQFFTSQTKLKSVYQVFYLPIVYSTAWLIYFPLRYLGLGKLLGGYGGDVHLDFNRFVIFQGFYSSLRVIIPPLPLSRPLLWQILFIFFLTAIILFIKKSYKQGFLEKNIASFTLFLLSLFLLSLLPFINIGVSMQDTQSERFLYFSSAILSILIAVVIGFLLIQRPLILMILITCFSILSLNLTYLSNQNWKIASQVSQQTIESLKSLKENQGIFIMNLPDNFKSAYIYRNGFYPAIQLFCPFVKVDWLIIASFQNILNPTDEVEVSSITSHEYRVTILNPDSYFINVPALLEKKLETDGFELSSIDFETYRSYTIKIKDTIRLHRIFYYTNQKLKRVLT</sequence>
<feature type="transmembrane region" description="Helical" evidence="1">
    <location>
        <begin position="218"/>
        <end position="237"/>
    </location>
</feature>
<dbReference type="AlphaFoldDB" id="A0A0F5YCR9"/>